<dbReference type="CDD" id="cd01080">
    <property type="entry name" value="NAD_bind_m-THF_DH_Cyclohyd"/>
    <property type="match status" value="1"/>
</dbReference>
<evidence type="ECO:0000313" key="16">
    <source>
        <dbReference type="Proteomes" id="UP000321337"/>
    </source>
</evidence>
<keyword evidence="4 12" id="KW-0028">Amino-acid biosynthesis</keyword>
<keyword evidence="3 12" id="KW-0554">One-carbon metabolism</keyword>
<evidence type="ECO:0000256" key="4">
    <source>
        <dbReference type="ARBA" id="ARBA00022605"/>
    </source>
</evidence>
<comment type="caution">
    <text evidence="12">Lacks conserved residue(s) required for the propagation of feature annotation.</text>
</comment>
<gene>
    <name evidence="15" type="primary">folD_2</name>
    <name evidence="12" type="synonym">folD</name>
    <name evidence="15" type="ORF">TPL01_32680</name>
</gene>
<name>A0A512LCB3_9PROT</name>
<evidence type="ECO:0000256" key="3">
    <source>
        <dbReference type="ARBA" id="ARBA00022563"/>
    </source>
</evidence>
<keyword evidence="8 12" id="KW-0560">Oxidoreductase</keyword>
<keyword evidence="11 12" id="KW-0511">Multifunctional enzyme</keyword>
<organism evidence="15 16">
    <name type="scientific">Sulfuriferula plumbiphila</name>
    <dbReference type="NCBI Taxonomy" id="171865"/>
    <lineage>
        <taxon>Bacteria</taxon>
        <taxon>Pseudomonadati</taxon>
        <taxon>Pseudomonadota</taxon>
        <taxon>Betaproteobacteria</taxon>
        <taxon>Nitrosomonadales</taxon>
        <taxon>Sulfuricellaceae</taxon>
        <taxon>Sulfuriferula</taxon>
    </lineage>
</organism>
<dbReference type="NCBIfam" id="NF010785">
    <property type="entry name" value="PRK14188.1"/>
    <property type="match status" value="1"/>
</dbReference>
<evidence type="ECO:0000256" key="6">
    <source>
        <dbReference type="ARBA" id="ARBA00022801"/>
    </source>
</evidence>
<dbReference type="Pfam" id="PF02882">
    <property type="entry name" value="THF_DHG_CYH_C"/>
    <property type="match status" value="1"/>
</dbReference>
<dbReference type="FunFam" id="3.40.50.720:FF:000006">
    <property type="entry name" value="Bifunctional protein FolD"/>
    <property type="match status" value="1"/>
</dbReference>
<dbReference type="RefSeq" id="WP_147075062.1">
    <property type="nucleotide sequence ID" value="NZ_AP021884.1"/>
</dbReference>
<evidence type="ECO:0000256" key="7">
    <source>
        <dbReference type="ARBA" id="ARBA00022857"/>
    </source>
</evidence>
<dbReference type="EC" id="3.5.4.9" evidence="12"/>
<dbReference type="PRINTS" id="PR00085">
    <property type="entry name" value="THFDHDRGNASE"/>
</dbReference>
<evidence type="ECO:0000256" key="2">
    <source>
        <dbReference type="ARBA" id="ARBA00011738"/>
    </source>
</evidence>
<accession>A0A512LCB3</accession>
<keyword evidence="10 12" id="KW-0486">Methionine biosynthesis</keyword>
<sequence length="316" mass="33328">MTAQMIDGVKISTGLLGDIARDVDAFIALFGRPPGLAVVLVGDDPASSVYVRSKAQKTLDVGMRSFEHRLPATTSESALLSLISELNRMEEVDGILVQLPLPAQIDERRVLMAIDPEKDVDGFHPMNAGLLATGGEALMPCTPLGCMILARSVLGDLTGLEAVVVGRSNIVGKPMAQLLSMANATVTIAHSGTQNIAGTCRRADLLIVAVGHPEMVRGNWIKPGAVVIDVGINRLAAPELGPGKTRLVGDVTFQEAIKVVRAITPVPGGVGPMTITCLLQNTMLAAHRRSASGKQPEICFRQTLSHSHDAPFSLPS</sequence>
<comment type="catalytic activity">
    <reaction evidence="12">
        <text>(6R)-5,10-methenyltetrahydrofolate + H2O = (6R)-10-formyltetrahydrofolate + H(+)</text>
        <dbReference type="Rhea" id="RHEA:23700"/>
        <dbReference type="ChEBI" id="CHEBI:15377"/>
        <dbReference type="ChEBI" id="CHEBI:15378"/>
        <dbReference type="ChEBI" id="CHEBI:57455"/>
        <dbReference type="ChEBI" id="CHEBI:195366"/>
        <dbReference type="EC" id="3.5.4.9"/>
    </reaction>
</comment>
<evidence type="ECO:0000256" key="1">
    <source>
        <dbReference type="ARBA" id="ARBA00004777"/>
    </source>
</evidence>
<dbReference type="InterPro" id="IPR020631">
    <property type="entry name" value="THF_DH/CycHdrlase_NAD-bd_dom"/>
</dbReference>
<dbReference type="GO" id="GO:0004488">
    <property type="term" value="F:methylenetetrahydrofolate dehydrogenase (NADP+) activity"/>
    <property type="evidence" value="ECO:0007669"/>
    <property type="project" value="UniProtKB-UniRule"/>
</dbReference>
<comment type="catalytic activity">
    <reaction evidence="12">
        <text>(6R)-5,10-methylene-5,6,7,8-tetrahydrofolate + NADP(+) = (6R)-5,10-methenyltetrahydrofolate + NADPH</text>
        <dbReference type="Rhea" id="RHEA:22812"/>
        <dbReference type="ChEBI" id="CHEBI:15636"/>
        <dbReference type="ChEBI" id="CHEBI:57455"/>
        <dbReference type="ChEBI" id="CHEBI:57783"/>
        <dbReference type="ChEBI" id="CHEBI:58349"/>
        <dbReference type="EC" id="1.5.1.5"/>
    </reaction>
</comment>
<evidence type="ECO:0000259" key="14">
    <source>
        <dbReference type="Pfam" id="PF02882"/>
    </source>
</evidence>
<dbReference type="UniPathway" id="UPA00193"/>
<dbReference type="NCBIfam" id="NF010783">
    <property type="entry name" value="PRK14186.1"/>
    <property type="match status" value="1"/>
</dbReference>
<dbReference type="PROSITE" id="PS00767">
    <property type="entry name" value="THF_DHG_CYH_2"/>
    <property type="match status" value="1"/>
</dbReference>
<dbReference type="SUPFAM" id="SSF51735">
    <property type="entry name" value="NAD(P)-binding Rossmann-fold domains"/>
    <property type="match status" value="1"/>
</dbReference>
<comment type="pathway">
    <text evidence="1 12">One-carbon metabolism; tetrahydrofolate interconversion.</text>
</comment>
<dbReference type="GO" id="GO:0000105">
    <property type="term" value="P:L-histidine biosynthetic process"/>
    <property type="evidence" value="ECO:0007669"/>
    <property type="project" value="UniProtKB-KW"/>
</dbReference>
<dbReference type="OrthoDB" id="9803580at2"/>
<dbReference type="FunFam" id="3.40.50.10860:FF:000005">
    <property type="entry name" value="C-1-tetrahydrofolate synthase, cytoplasmic, putative"/>
    <property type="match status" value="1"/>
</dbReference>
<evidence type="ECO:0000259" key="13">
    <source>
        <dbReference type="Pfam" id="PF00763"/>
    </source>
</evidence>
<dbReference type="InterPro" id="IPR020630">
    <property type="entry name" value="THF_DH/CycHdrlase_cat_dom"/>
</dbReference>
<dbReference type="PANTHER" id="PTHR48099:SF5">
    <property type="entry name" value="C-1-TETRAHYDROFOLATE SYNTHASE, CYTOPLASMIC"/>
    <property type="match status" value="1"/>
</dbReference>
<dbReference type="GO" id="GO:0009086">
    <property type="term" value="P:methionine biosynthetic process"/>
    <property type="evidence" value="ECO:0007669"/>
    <property type="project" value="UniProtKB-KW"/>
</dbReference>
<evidence type="ECO:0000313" key="15">
    <source>
        <dbReference type="EMBL" id="GEP32130.1"/>
    </source>
</evidence>
<feature type="binding site" evidence="12">
    <location>
        <position position="232"/>
    </location>
    <ligand>
        <name>NADP(+)</name>
        <dbReference type="ChEBI" id="CHEBI:58349"/>
    </ligand>
</feature>
<dbReference type="GO" id="GO:0004477">
    <property type="term" value="F:methenyltetrahydrofolate cyclohydrolase activity"/>
    <property type="evidence" value="ECO:0007669"/>
    <property type="project" value="UniProtKB-UniRule"/>
</dbReference>
<dbReference type="EMBL" id="BKAD01000049">
    <property type="protein sequence ID" value="GEP32130.1"/>
    <property type="molecule type" value="Genomic_DNA"/>
</dbReference>
<keyword evidence="5 12" id="KW-0658">Purine biosynthesis</keyword>
<comment type="subunit">
    <text evidence="2 12">Homodimer.</text>
</comment>
<evidence type="ECO:0000256" key="10">
    <source>
        <dbReference type="ARBA" id="ARBA00023167"/>
    </source>
</evidence>
<feature type="domain" description="Tetrahydrofolate dehydrogenase/cyclohydrolase catalytic" evidence="13">
    <location>
        <begin position="6"/>
        <end position="121"/>
    </location>
</feature>
<comment type="similarity">
    <text evidence="12">Belongs to the tetrahydrofolate dehydrogenase/cyclohydrolase family.</text>
</comment>
<dbReference type="InterPro" id="IPR036291">
    <property type="entry name" value="NAD(P)-bd_dom_sf"/>
</dbReference>
<comment type="function">
    <text evidence="12">Catalyzes the oxidation of 5,10-methylenetetrahydrofolate to 5,10-methenyltetrahydrofolate and then the hydrolysis of 5,10-methenyltetrahydrofolate to 10-formyltetrahydrofolate.</text>
</comment>
<reference evidence="15 16" key="1">
    <citation type="submission" date="2019-07" db="EMBL/GenBank/DDBJ databases">
        <title>Whole genome shotgun sequence of Thiobacillus plumbophilus NBRC 107929.</title>
        <authorList>
            <person name="Hosoyama A."/>
            <person name="Uohara A."/>
            <person name="Ohji S."/>
            <person name="Ichikawa N."/>
        </authorList>
    </citation>
    <scope>NUCLEOTIDE SEQUENCE [LARGE SCALE GENOMIC DNA]</scope>
    <source>
        <strain evidence="15 16">NBRC 107929</strain>
    </source>
</reference>
<dbReference type="PANTHER" id="PTHR48099">
    <property type="entry name" value="C-1-TETRAHYDROFOLATE SYNTHASE, CYTOPLASMIC-RELATED"/>
    <property type="match status" value="1"/>
</dbReference>
<dbReference type="SUPFAM" id="SSF53223">
    <property type="entry name" value="Aminoacid dehydrogenase-like, N-terminal domain"/>
    <property type="match status" value="1"/>
</dbReference>
<protein>
    <recommendedName>
        <fullName evidence="12">Bifunctional protein FolD</fullName>
    </recommendedName>
    <domain>
        <recommendedName>
            <fullName evidence="12">Methylenetetrahydrofolate dehydrogenase</fullName>
            <ecNumber evidence="12">1.5.1.5</ecNumber>
        </recommendedName>
    </domain>
    <domain>
        <recommendedName>
            <fullName evidence="12">Methenyltetrahydrofolate cyclohydrolase</fullName>
            <ecNumber evidence="12">3.5.4.9</ecNumber>
        </recommendedName>
    </domain>
</protein>
<dbReference type="InterPro" id="IPR000672">
    <property type="entry name" value="THF_DH/CycHdrlase"/>
</dbReference>
<evidence type="ECO:0000256" key="11">
    <source>
        <dbReference type="ARBA" id="ARBA00023268"/>
    </source>
</evidence>
<dbReference type="GO" id="GO:0006164">
    <property type="term" value="P:purine nucleotide biosynthetic process"/>
    <property type="evidence" value="ECO:0007669"/>
    <property type="project" value="UniProtKB-KW"/>
</dbReference>
<keyword evidence="16" id="KW-1185">Reference proteome</keyword>
<comment type="caution">
    <text evidence="15">The sequence shown here is derived from an EMBL/GenBank/DDBJ whole genome shotgun (WGS) entry which is preliminary data.</text>
</comment>
<proteinExistence type="inferred from homology"/>
<dbReference type="GO" id="GO:0005829">
    <property type="term" value="C:cytosol"/>
    <property type="evidence" value="ECO:0007669"/>
    <property type="project" value="TreeGrafter"/>
</dbReference>
<dbReference type="InterPro" id="IPR020867">
    <property type="entry name" value="THF_DH/CycHdrlase_CS"/>
</dbReference>
<dbReference type="Gene3D" id="3.40.50.720">
    <property type="entry name" value="NAD(P)-binding Rossmann-like Domain"/>
    <property type="match status" value="1"/>
</dbReference>
<evidence type="ECO:0000256" key="8">
    <source>
        <dbReference type="ARBA" id="ARBA00023002"/>
    </source>
</evidence>
<feature type="domain" description="Tetrahydrofolate dehydrogenase/cyclohydrolase NAD(P)-binding" evidence="14">
    <location>
        <begin position="140"/>
        <end position="288"/>
    </location>
</feature>
<keyword evidence="7 12" id="KW-0521">NADP</keyword>
<dbReference type="Pfam" id="PF00763">
    <property type="entry name" value="THF_DHG_CYH"/>
    <property type="match status" value="1"/>
</dbReference>
<dbReference type="Proteomes" id="UP000321337">
    <property type="component" value="Unassembled WGS sequence"/>
</dbReference>
<keyword evidence="6 12" id="KW-0378">Hydrolase</keyword>
<evidence type="ECO:0000256" key="9">
    <source>
        <dbReference type="ARBA" id="ARBA00023102"/>
    </source>
</evidence>
<evidence type="ECO:0000256" key="5">
    <source>
        <dbReference type="ARBA" id="ARBA00022755"/>
    </source>
</evidence>
<keyword evidence="9 12" id="KW-0368">Histidine biosynthesis</keyword>
<dbReference type="GO" id="GO:0035999">
    <property type="term" value="P:tetrahydrofolate interconversion"/>
    <property type="evidence" value="ECO:0007669"/>
    <property type="project" value="UniProtKB-UniRule"/>
</dbReference>
<dbReference type="HAMAP" id="MF_01576">
    <property type="entry name" value="THF_DHG_CYH"/>
    <property type="match status" value="1"/>
</dbReference>
<dbReference type="InterPro" id="IPR046346">
    <property type="entry name" value="Aminoacid_DH-like_N_sf"/>
</dbReference>
<feature type="binding site" evidence="12">
    <location>
        <begin position="166"/>
        <end position="168"/>
    </location>
    <ligand>
        <name>NADP(+)</name>
        <dbReference type="ChEBI" id="CHEBI:58349"/>
    </ligand>
</feature>
<evidence type="ECO:0000256" key="12">
    <source>
        <dbReference type="HAMAP-Rule" id="MF_01576"/>
    </source>
</evidence>
<dbReference type="Gene3D" id="3.40.50.10860">
    <property type="entry name" value="Leucine Dehydrogenase, chain A, domain 1"/>
    <property type="match status" value="1"/>
</dbReference>
<dbReference type="AlphaFoldDB" id="A0A512LCB3"/>
<dbReference type="EC" id="1.5.1.5" evidence="12"/>